<dbReference type="OrthoDB" id="9787070at2"/>
<feature type="active site" description="Proton acceptor" evidence="2">
    <location>
        <position position="129"/>
    </location>
</feature>
<feature type="short sequence motif" description="HXTX 1" evidence="2">
    <location>
        <begin position="42"/>
        <end position="45"/>
    </location>
</feature>
<dbReference type="InterPro" id="IPR004175">
    <property type="entry name" value="RNA_CPDase"/>
</dbReference>
<evidence type="ECO:0000313" key="4">
    <source>
        <dbReference type="Proteomes" id="UP000292373"/>
    </source>
</evidence>
<comment type="catalytic activity">
    <reaction evidence="2">
        <text>a 3'-end 2',3'-cyclophospho-ribonucleotide-RNA + H2O = a 3'-end 2'-phospho-ribonucleotide-RNA + H(+)</text>
        <dbReference type="Rhea" id="RHEA:11828"/>
        <dbReference type="Rhea" id="RHEA-COMP:10464"/>
        <dbReference type="Rhea" id="RHEA-COMP:17353"/>
        <dbReference type="ChEBI" id="CHEBI:15377"/>
        <dbReference type="ChEBI" id="CHEBI:15378"/>
        <dbReference type="ChEBI" id="CHEBI:83064"/>
        <dbReference type="ChEBI" id="CHEBI:173113"/>
        <dbReference type="EC" id="3.1.4.58"/>
    </reaction>
</comment>
<dbReference type="InterPro" id="IPR009097">
    <property type="entry name" value="Cyclic_Pdiesterase"/>
</dbReference>
<keyword evidence="4" id="KW-1185">Reference proteome</keyword>
<dbReference type="EMBL" id="SDMQ01000005">
    <property type="protein sequence ID" value="TBT85406.1"/>
    <property type="molecule type" value="Genomic_DNA"/>
</dbReference>
<feature type="short sequence motif" description="HXTX 2" evidence="2">
    <location>
        <begin position="129"/>
        <end position="132"/>
    </location>
</feature>
<dbReference type="RefSeq" id="WP_131167747.1">
    <property type="nucleotide sequence ID" value="NZ_SDMQ01000005.1"/>
</dbReference>
<dbReference type="EC" id="3.1.4.58" evidence="2"/>
<comment type="caution">
    <text evidence="3">The sequence shown here is derived from an EMBL/GenBank/DDBJ whole genome shotgun (WGS) entry which is preliminary data.</text>
</comment>
<accession>A0A4Q9KE54</accession>
<name>A0A4Q9KE54_9ACTN</name>
<sequence length="189" mass="20989">MGARLFTAILPPDILVEELDHFLGPRRAAEPRLRWTRPEGWHLTTAFMGDVPDRSLERLAQNLATVAARTPAFRIRLGGGGAFPWVLETKVLWLGLTEGGGELSALAERCRNAATGAGVRVDGARFLPHLTLGRANRAIETTRLVRVLDTFEADGWLAQELVLVQSHLADRGNRYEVVDRWGLGFEQRD</sequence>
<dbReference type="PANTHER" id="PTHR35561">
    <property type="entry name" value="RNA 2',3'-CYCLIC PHOSPHODIESTERASE"/>
    <property type="match status" value="1"/>
</dbReference>
<dbReference type="Gene3D" id="3.90.1140.10">
    <property type="entry name" value="Cyclic phosphodiesterase"/>
    <property type="match status" value="1"/>
</dbReference>
<proteinExistence type="inferred from homology"/>
<dbReference type="Pfam" id="PF13563">
    <property type="entry name" value="2_5_RNA_ligase2"/>
    <property type="match status" value="1"/>
</dbReference>
<dbReference type="Proteomes" id="UP000292373">
    <property type="component" value="Unassembled WGS sequence"/>
</dbReference>
<comment type="function">
    <text evidence="2">Hydrolyzes RNA 2',3'-cyclic phosphodiester to an RNA 2'-phosphomonoester.</text>
</comment>
<dbReference type="GO" id="GO:0004113">
    <property type="term" value="F:2',3'-cyclic-nucleotide 3'-phosphodiesterase activity"/>
    <property type="evidence" value="ECO:0007669"/>
    <property type="project" value="InterPro"/>
</dbReference>
<evidence type="ECO:0000256" key="2">
    <source>
        <dbReference type="HAMAP-Rule" id="MF_01940"/>
    </source>
</evidence>
<evidence type="ECO:0000256" key="1">
    <source>
        <dbReference type="ARBA" id="ARBA00022801"/>
    </source>
</evidence>
<dbReference type="AlphaFoldDB" id="A0A4Q9KE54"/>
<reference evidence="3 4" key="1">
    <citation type="submission" date="2019-01" db="EMBL/GenBank/DDBJ databases">
        <title>Lactibacter flavus gen. nov., sp. nov., a novel bacterium of the family Propionibacteriaceae isolated from raw milk and dairy products.</title>
        <authorList>
            <person name="Huptas C."/>
            <person name="Wenning M."/>
            <person name="Breitenwieser F."/>
            <person name="Doll E."/>
            <person name="Von Neubeck M."/>
            <person name="Busse H.-J."/>
            <person name="Scherer S."/>
        </authorList>
    </citation>
    <scope>NUCLEOTIDE SEQUENCE [LARGE SCALE GENOMIC DNA]</scope>
    <source>
        <strain evidence="3 4">KCTC 33808</strain>
    </source>
</reference>
<keyword evidence="1 2" id="KW-0378">Hydrolase</keyword>
<evidence type="ECO:0000313" key="3">
    <source>
        <dbReference type="EMBL" id="TBT85406.1"/>
    </source>
</evidence>
<comment type="similarity">
    <text evidence="2">Belongs to the 2H phosphoesterase superfamily. ThpR family.</text>
</comment>
<dbReference type="SUPFAM" id="SSF55144">
    <property type="entry name" value="LigT-like"/>
    <property type="match status" value="1"/>
</dbReference>
<protein>
    <recommendedName>
        <fullName evidence="2">RNA 2',3'-cyclic phosphodiesterase</fullName>
        <shortName evidence="2">RNA 2',3'-CPDase</shortName>
        <ecNumber evidence="2">3.1.4.58</ecNumber>
    </recommendedName>
</protein>
<feature type="active site" description="Proton donor" evidence="2">
    <location>
        <position position="42"/>
    </location>
</feature>
<dbReference type="GO" id="GO:0008664">
    <property type="term" value="F:RNA 2',3'-cyclic 3'-phosphodiesterase activity"/>
    <property type="evidence" value="ECO:0007669"/>
    <property type="project" value="UniProtKB-EC"/>
</dbReference>
<dbReference type="PANTHER" id="PTHR35561:SF1">
    <property type="entry name" value="RNA 2',3'-CYCLIC PHOSPHODIESTERASE"/>
    <property type="match status" value="1"/>
</dbReference>
<dbReference type="NCBIfam" id="TIGR02258">
    <property type="entry name" value="2_5_ligase"/>
    <property type="match status" value="1"/>
</dbReference>
<dbReference type="HAMAP" id="MF_01940">
    <property type="entry name" value="RNA_CPDase"/>
    <property type="match status" value="1"/>
</dbReference>
<gene>
    <name evidence="3" type="primary">thpR</name>
    <name evidence="3" type="ORF">ET989_06575</name>
</gene>
<organism evidence="3 4">
    <name type="scientific">Propioniciclava sinopodophylli</name>
    <dbReference type="NCBI Taxonomy" id="1837344"/>
    <lineage>
        <taxon>Bacteria</taxon>
        <taxon>Bacillati</taxon>
        <taxon>Actinomycetota</taxon>
        <taxon>Actinomycetes</taxon>
        <taxon>Propionibacteriales</taxon>
        <taxon>Propionibacteriaceae</taxon>
        <taxon>Propioniciclava</taxon>
    </lineage>
</organism>